<reference evidence="2" key="1">
    <citation type="submission" date="2015-07" db="EMBL/GenBank/DDBJ databases">
        <title>Transcriptome Assembly of Anthurium amnicola.</title>
        <authorList>
            <person name="Suzuki J."/>
        </authorList>
    </citation>
    <scope>NUCLEOTIDE SEQUENCE</scope>
</reference>
<gene>
    <name evidence="2" type="primary">LRE_3</name>
    <name evidence="2" type="ORF">g.49244</name>
</gene>
<accession>A0A1D1Y9H7</accession>
<feature type="non-terminal residue" evidence="2">
    <location>
        <position position="246"/>
    </location>
</feature>
<sequence>GHYIRTMRGGKIPTIYIFFMEGCRKTKFPQFLWNREEAAQKFSFGKVLMARDGARSSYRVAGPGWLRAVVSLLFAGVAAASTLSISDGAWESNGSTGRSLLQAKTRCPIDFQNMDYTIITSQCKAPGYKLCCGAFKEFACPYAEELNDPTNDCASTMFSYIELKGNYSGVFSSLCRDSKRGLECPAVPMQTPSDTIPNAATVAHDGHGHSFSSACHSSMHLYSWKAGLDQPAESTMADPDPDPDRP</sequence>
<dbReference type="AlphaFoldDB" id="A0A1D1Y9H7"/>
<organism evidence="2">
    <name type="scientific">Anthurium amnicola</name>
    <dbReference type="NCBI Taxonomy" id="1678845"/>
    <lineage>
        <taxon>Eukaryota</taxon>
        <taxon>Viridiplantae</taxon>
        <taxon>Streptophyta</taxon>
        <taxon>Embryophyta</taxon>
        <taxon>Tracheophyta</taxon>
        <taxon>Spermatophyta</taxon>
        <taxon>Magnoliopsida</taxon>
        <taxon>Liliopsida</taxon>
        <taxon>Araceae</taxon>
        <taxon>Pothoideae</taxon>
        <taxon>Potheae</taxon>
        <taxon>Anthurium</taxon>
    </lineage>
</organism>
<feature type="non-terminal residue" evidence="2">
    <location>
        <position position="1"/>
    </location>
</feature>
<dbReference type="PANTHER" id="PTHR31533">
    <property type="entry name" value="GPI-ANCHORED PROTEIN LLG1-RELATED-RELATED"/>
    <property type="match status" value="1"/>
</dbReference>
<evidence type="ECO:0000313" key="2">
    <source>
        <dbReference type="EMBL" id="JAT51305.1"/>
    </source>
</evidence>
<dbReference type="InterPro" id="IPR039307">
    <property type="entry name" value="LORELEI-like"/>
</dbReference>
<dbReference type="EMBL" id="GDJX01016631">
    <property type="protein sequence ID" value="JAT51305.1"/>
    <property type="molecule type" value="Transcribed_RNA"/>
</dbReference>
<dbReference type="PANTHER" id="PTHR31533:SF2">
    <property type="entry name" value="GPI-ANCHORED PROTEIN LLG1"/>
    <property type="match status" value="1"/>
</dbReference>
<proteinExistence type="predicted"/>
<feature type="domain" description="GPI-anchored protein LLG1-like" evidence="1">
    <location>
        <begin position="109"/>
        <end position="182"/>
    </location>
</feature>
<dbReference type="Pfam" id="PF26578">
    <property type="entry name" value="LLG1"/>
    <property type="match status" value="1"/>
</dbReference>
<name>A0A1D1Y9H7_9ARAE</name>
<evidence type="ECO:0000259" key="1">
    <source>
        <dbReference type="Pfam" id="PF26578"/>
    </source>
</evidence>
<protein>
    <submittedName>
        <fullName evidence="2">GPI-anchored protein LORELEI</fullName>
    </submittedName>
</protein>
<dbReference type="InterPro" id="IPR058888">
    <property type="entry name" value="LLG1-like"/>
</dbReference>